<keyword evidence="2" id="KW-0472">Membrane</keyword>
<organism evidence="3 4">
    <name type="scientific">Janibacter melonis</name>
    <dbReference type="NCBI Taxonomy" id="262209"/>
    <lineage>
        <taxon>Bacteria</taxon>
        <taxon>Bacillati</taxon>
        <taxon>Actinomycetota</taxon>
        <taxon>Actinomycetes</taxon>
        <taxon>Micrococcales</taxon>
        <taxon>Intrasporangiaceae</taxon>
        <taxon>Janibacter</taxon>
    </lineage>
</organism>
<feature type="transmembrane region" description="Helical" evidence="2">
    <location>
        <begin position="116"/>
        <end position="138"/>
    </location>
</feature>
<evidence type="ECO:0000256" key="2">
    <source>
        <dbReference type="SAM" id="Phobius"/>
    </source>
</evidence>
<feature type="transmembrane region" description="Helical" evidence="2">
    <location>
        <begin position="93"/>
        <end position="110"/>
    </location>
</feature>
<dbReference type="EMBL" id="CP044548">
    <property type="protein sequence ID" value="QFQ31163.2"/>
    <property type="molecule type" value="Genomic_DNA"/>
</dbReference>
<dbReference type="RefSeq" id="WP_148041645.1">
    <property type="nucleotide sequence ID" value="NZ_CP044548.2"/>
</dbReference>
<proteinExistence type="predicted"/>
<feature type="region of interest" description="Disordered" evidence="1">
    <location>
        <begin position="1"/>
        <end position="77"/>
    </location>
</feature>
<keyword evidence="2" id="KW-0812">Transmembrane</keyword>
<dbReference type="KEGG" id="jme:EEW87_013940"/>
<accession>A0A5P8FPW5</accession>
<reference evidence="3 4" key="1">
    <citation type="submission" date="2019-09" db="EMBL/GenBank/DDBJ databases">
        <title>Complete Genome Sequence of Janibacter melonis M714 with both human health impact and industrial applications.</title>
        <authorList>
            <person name="Jin M."/>
            <person name="Zhao Q.R."/>
        </authorList>
    </citation>
    <scope>NUCLEOTIDE SEQUENCE [LARGE SCALE GENOMIC DNA]</scope>
    <source>
        <strain evidence="3 4">M714</strain>
    </source>
</reference>
<feature type="compositionally biased region" description="Low complexity" evidence="1">
    <location>
        <begin position="44"/>
        <end position="58"/>
    </location>
</feature>
<name>A0A5P8FPW5_9MICO</name>
<protein>
    <submittedName>
        <fullName evidence="3">Uncharacterized protein</fullName>
    </submittedName>
</protein>
<evidence type="ECO:0000256" key="1">
    <source>
        <dbReference type="SAM" id="MobiDB-lite"/>
    </source>
</evidence>
<evidence type="ECO:0000313" key="3">
    <source>
        <dbReference type="EMBL" id="QFQ31163.2"/>
    </source>
</evidence>
<keyword evidence="2" id="KW-1133">Transmembrane helix</keyword>
<dbReference type="AlphaFoldDB" id="A0A5P8FPW5"/>
<gene>
    <name evidence="3" type="ORF">EEW87_013940</name>
</gene>
<dbReference type="GeneID" id="59162286"/>
<dbReference type="Proteomes" id="UP000271708">
    <property type="component" value="Chromosome"/>
</dbReference>
<feature type="transmembrane region" description="Helical" evidence="2">
    <location>
        <begin position="195"/>
        <end position="213"/>
    </location>
</feature>
<feature type="transmembrane region" description="Helical" evidence="2">
    <location>
        <begin position="169"/>
        <end position="189"/>
    </location>
</feature>
<evidence type="ECO:0000313" key="4">
    <source>
        <dbReference type="Proteomes" id="UP000271708"/>
    </source>
</evidence>
<sequence length="231" mass="24844">MTGDEGGARRAPRRRVSDSDDVFRTSASTGRRGEPRAGARRPRSGPSSASTPRASPSRWTDPAPTSGVWDPRGATPEQRREVYEDALRRSRGFGWFGALLALVFLIKVVVEARAGSANSSVLIALMLVWTNVALFGAVHARRAKTTLGSDPEEPVEQVMQRSKEVTARAVYPAVAAFDALCAVLVLVLVPQAWPVAAVTGAVALALAVAWWRARRRGDHDSAVVDPPSARR</sequence>